<keyword evidence="3" id="KW-1185">Reference proteome</keyword>
<protein>
    <submittedName>
        <fullName evidence="2">Uncharacterized protein</fullName>
    </submittedName>
</protein>
<accession>A0A8K0R3J6</accession>
<dbReference type="Proteomes" id="UP000813461">
    <property type="component" value="Unassembled WGS sequence"/>
</dbReference>
<gene>
    <name evidence="2" type="ORF">FB567DRAFT_549765</name>
</gene>
<sequence>MWLRHGLAGEGRLRASALGRKERSGSCAVCGNGPLVSKCSLCPAPVHPPEGCFSATVINVEESPRRERLQGSLVRRASRYLLVGGKHAGGLASSHAPTRRPFLGRCRSLSRAWTTRCAACDRPRSSSFLPEQQQSRRTSATSSAEDGVAGGCHSPATSHRAVADYMDALYDQQKPRGDASCLLRALAVSTAAAPAHSRERSLCATILHTGDDEVDVQMPPLPPKPRQPARVPASRSGRVQKLCARRTAPRQAVEALTQASSLHSSRIDCVLGFFGSRHRSHAWASCCDPCGARICHRVREPRRVGALRESGLPDGVVRRGHACRFDRNGSSASHSMHTDTTCPCCSDTRSSWAPCA</sequence>
<reference evidence="2" key="1">
    <citation type="journal article" date="2021" name="Nat. Commun.">
        <title>Genetic determinants of endophytism in the Arabidopsis root mycobiome.</title>
        <authorList>
            <person name="Mesny F."/>
            <person name="Miyauchi S."/>
            <person name="Thiergart T."/>
            <person name="Pickel B."/>
            <person name="Atanasova L."/>
            <person name="Karlsson M."/>
            <person name="Huettel B."/>
            <person name="Barry K.W."/>
            <person name="Haridas S."/>
            <person name="Chen C."/>
            <person name="Bauer D."/>
            <person name="Andreopoulos W."/>
            <person name="Pangilinan J."/>
            <person name="LaButti K."/>
            <person name="Riley R."/>
            <person name="Lipzen A."/>
            <person name="Clum A."/>
            <person name="Drula E."/>
            <person name="Henrissat B."/>
            <person name="Kohler A."/>
            <person name="Grigoriev I.V."/>
            <person name="Martin F.M."/>
            <person name="Hacquard S."/>
        </authorList>
    </citation>
    <scope>NUCLEOTIDE SEQUENCE</scope>
    <source>
        <strain evidence="2">MPI-SDFR-AT-0120</strain>
    </source>
</reference>
<proteinExistence type="predicted"/>
<evidence type="ECO:0000313" key="3">
    <source>
        <dbReference type="Proteomes" id="UP000813461"/>
    </source>
</evidence>
<feature type="region of interest" description="Disordered" evidence="1">
    <location>
        <begin position="123"/>
        <end position="155"/>
    </location>
</feature>
<evidence type="ECO:0000256" key="1">
    <source>
        <dbReference type="SAM" id="MobiDB-lite"/>
    </source>
</evidence>
<dbReference type="AlphaFoldDB" id="A0A8K0R3J6"/>
<name>A0A8K0R3J6_9PLEO</name>
<feature type="compositionally biased region" description="Low complexity" evidence="1">
    <location>
        <begin position="131"/>
        <end position="145"/>
    </location>
</feature>
<comment type="caution">
    <text evidence="2">The sequence shown here is derived from an EMBL/GenBank/DDBJ whole genome shotgun (WGS) entry which is preliminary data.</text>
</comment>
<organism evidence="2 3">
    <name type="scientific">Paraphoma chrysanthemicola</name>
    <dbReference type="NCBI Taxonomy" id="798071"/>
    <lineage>
        <taxon>Eukaryota</taxon>
        <taxon>Fungi</taxon>
        <taxon>Dikarya</taxon>
        <taxon>Ascomycota</taxon>
        <taxon>Pezizomycotina</taxon>
        <taxon>Dothideomycetes</taxon>
        <taxon>Pleosporomycetidae</taxon>
        <taxon>Pleosporales</taxon>
        <taxon>Pleosporineae</taxon>
        <taxon>Phaeosphaeriaceae</taxon>
        <taxon>Paraphoma</taxon>
    </lineage>
</organism>
<evidence type="ECO:0000313" key="2">
    <source>
        <dbReference type="EMBL" id="KAH7086254.1"/>
    </source>
</evidence>
<dbReference type="EMBL" id="JAGMVJ010000011">
    <property type="protein sequence ID" value="KAH7086254.1"/>
    <property type="molecule type" value="Genomic_DNA"/>
</dbReference>